<keyword evidence="2" id="KW-1003">Cell membrane</keyword>
<feature type="transmembrane region" description="Helical" evidence="6">
    <location>
        <begin position="270"/>
        <end position="288"/>
    </location>
</feature>
<evidence type="ECO:0000256" key="6">
    <source>
        <dbReference type="SAM" id="Phobius"/>
    </source>
</evidence>
<protein>
    <submittedName>
        <fullName evidence="8">MFS transporter</fullName>
    </submittedName>
</protein>
<feature type="transmembrane region" description="Helical" evidence="6">
    <location>
        <begin position="240"/>
        <end position="258"/>
    </location>
</feature>
<dbReference type="InterPro" id="IPR020846">
    <property type="entry name" value="MFS_dom"/>
</dbReference>
<feature type="transmembrane region" description="Helical" evidence="6">
    <location>
        <begin position="46"/>
        <end position="65"/>
    </location>
</feature>
<dbReference type="Proteomes" id="UP001597425">
    <property type="component" value="Unassembled WGS sequence"/>
</dbReference>
<dbReference type="Pfam" id="PF07690">
    <property type="entry name" value="MFS_1"/>
    <property type="match status" value="1"/>
</dbReference>
<evidence type="ECO:0000256" key="1">
    <source>
        <dbReference type="ARBA" id="ARBA00004651"/>
    </source>
</evidence>
<dbReference type="PANTHER" id="PTHR43124">
    <property type="entry name" value="PURINE EFFLUX PUMP PBUE"/>
    <property type="match status" value="1"/>
</dbReference>
<keyword evidence="5 6" id="KW-0472">Membrane</keyword>
<dbReference type="PROSITE" id="PS50850">
    <property type="entry name" value="MFS"/>
    <property type="match status" value="1"/>
</dbReference>
<feature type="transmembrane region" description="Helical" evidence="6">
    <location>
        <begin position="12"/>
        <end position="34"/>
    </location>
</feature>
<accession>A0ABW5ECI8</accession>
<keyword evidence="3 6" id="KW-0812">Transmembrane</keyword>
<dbReference type="InterPro" id="IPR011701">
    <property type="entry name" value="MFS"/>
</dbReference>
<dbReference type="InterPro" id="IPR036259">
    <property type="entry name" value="MFS_trans_sf"/>
</dbReference>
<feature type="transmembrane region" description="Helical" evidence="6">
    <location>
        <begin position="209"/>
        <end position="234"/>
    </location>
</feature>
<keyword evidence="9" id="KW-1185">Reference proteome</keyword>
<proteinExistence type="predicted"/>
<evidence type="ECO:0000256" key="2">
    <source>
        <dbReference type="ARBA" id="ARBA00022475"/>
    </source>
</evidence>
<feature type="transmembrane region" description="Helical" evidence="6">
    <location>
        <begin position="77"/>
        <end position="97"/>
    </location>
</feature>
<comment type="caution">
    <text evidence="8">The sequence shown here is derived from an EMBL/GenBank/DDBJ whole genome shotgun (WGS) entry which is preliminary data.</text>
</comment>
<dbReference type="SUPFAM" id="SSF103473">
    <property type="entry name" value="MFS general substrate transporter"/>
    <property type="match status" value="1"/>
</dbReference>
<feature type="domain" description="Major facilitator superfamily (MFS) profile" evidence="7">
    <location>
        <begin position="8"/>
        <end position="385"/>
    </location>
</feature>
<dbReference type="CDD" id="cd17324">
    <property type="entry name" value="MFS_NepI_like"/>
    <property type="match status" value="1"/>
</dbReference>
<reference evidence="9" key="1">
    <citation type="journal article" date="2019" name="Int. J. Syst. Evol. Microbiol.">
        <title>The Global Catalogue of Microorganisms (GCM) 10K type strain sequencing project: providing services to taxonomists for standard genome sequencing and annotation.</title>
        <authorList>
            <consortium name="The Broad Institute Genomics Platform"/>
            <consortium name="The Broad Institute Genome Sequencing Center for Infectious Disease"/>
            <person name="Wu L."/>
            <person name="Ma J."/>
        </authorList>
    </citation>
    <scope>NUCLEOTIDE SEQUENCE [LARGE SCALE GENOMIC DNA]</scope>
    <source>
        <strain evidence="9">KCTC 12848</strain>
    </source>
</reference>
<dbReference type="EMBL" id="JBHUJD010000001">
    <property type="protein sequence ID" value="MFD2309074.1"/>
    <property type="molecule type" value="Genomic_DNA"/>
</dbReference>
<evidence type="ECO:0000313" key="9">
    <source>
        <dbReference type="Proteomes" id="UP001597425"/>
    </source>
</evidence>
<sequence length="401" mass="39623">MTGRGGAAVPALAIATAVIATVEFVAIGLLPILAADLGVSLSTAGWLVSGFALAAALFGPAATLLSEHWQPRNLLGACLLLFCLGNLAAAAAPSFPLLLGVRLAQGTALTVFIGVASSAAAQVAGRGNAGRALGWVNLGTVVATVAIVPAGVAAAGTVGWRAVFTALGVLAALAAIAVRSSLPTLERHGSGAGTGAVGVLRRPRFLGHLLLSALLFTAMFTSYSYIAALVVRIGGLREQLLAPALLIFGIAGVLGNWLAARRVEQLPTTLTALIAAILAVTVAALPLASGSALATFLLVAVWGAAHTAAFVTCQVRVMLAAPDADAFAASLNISLCNLGIAGGALLGGQVIAHTQIALLGPATAAVGAAALLAALLLCGREPAGTGQTQAGSDISRCISPE</sequence>
<comment type="subcellular location">
    <subcellularLocation>
        <location evidence="1">Cell membrane</location>
        <topology evidence="1">Multi-pass membrane protein</topology>
    </subcellularLocation>
</comment>
<evidence type="ECO:0000313" key="8">
    <source>
        <dbReference type="EMBL" id="MFD2309074.1"/>
    </source>
</evidence>
<feature type="transmembrane region" description="Helical" evidence="6">
    <location>
        <begin position="132"/>
        <end position="152"/>
    </location>
</feature>
<evidence type="ECO:0000256" key="5">
    <source>
        <dbReference type="ARBA" id="ARBA00023136"/>
    </source>
</evidence>
<feature type="transmembrane region" description="Helical" evidence="6">
    <location>
        <begin position="103"/>
        <end position="125"/>
    </location>
</feature>
<evidence type="ECO:0000256" key="4">
    <source>
        <dbReference type="ARBA" id="ARBA00022989"/>
    </source>
</evidence>
<evidence type="ECO:0000256" key="3">
    <source>
        <dbReference type="ARBA" id="ARBA00022692"/>
    </source>
</evidence>
<gene>
    <name evidence="8" type="ORF">ACFSKX_01475</name>
</gene>
<dbReference type="PANTHER" id="PTHR43124:SF10">
    <property type="entry name" value="PURINE EFFLUX PUMP PBUE"/>
    <property type="match status" value="1"/>
</dbReference>
<evidence type="ECO:0000259" key="7">
    <source>
        <dbReference type="PROSITE" id="PS50850"/>
    </source>
</evidence>
<organism evidence="8 9">
    <name type="scientific">Microbulbifer halophilus</name>
    <dbReference type="NCBI Taxonomy" id="453963"/>
    <lineage>
        <taxon>Bacteria</taxon>
        <taxon>Pseudomonadati</taxon>
        <taxon>Pseudomonadota</taxon>
        <taxon>Gammaproteobacteria</taxon>
        <taxon>Cellvibrionales</taxon>
        <taxon>Microbulbiferaceae</taxon>
        <taxon>Microbulbifer</taxon>
    </lineage>
</organism>
<feature type="transmembrane region" description="Helical" evidence="6">
    <location>
        <begin position="158"/>
        <end position="178"/>
    </location>
</feature>
<keyword evidence="4 6" id="KW-1133">Transmembrane helix</keyword>
<feature type="transmembrane region" description="Helical" evidence="6">
    <location>
        <begin position="294"/>
        <end position="319"/>
    </location>
</feature>
<feature type="transmembrane region" description="Helical" evidence="6">
    <location>
        <begin position="331"/>
        <end position="352"/>
    </location>
</feature>
<dbReference type="InterPro" id="IPR050189">
    <property type="entry name" value="MFS_Efflux_Transporters"/>
</dbReference>
<dbReference type="RefSeq" id="WP_265721074.1">
    <property type="nucleotide sequence ID" value="NZ_JAPIVK010000008.1"/>
</dbReference>
<dbReference type="Gene3D" id="1.20.1250.20">
    <property type="entry name" value="MFS general substrate transporter like domains"/>
    <property type="match status" value="1"/>
</dbReference>
<feature type="transmembrane region" description="Helical" evidence="6">
    <location>
        <begin position="358"/>
        <end position="378"/>
    </location>
</feature>
<name>A0ABW5ECI8_9GAMM</name>